<sequence>MKILFISHRFYPEVGGIEVNSEILATYFSKFGAEVHLLTWTRETGEKTFPFLVIRDPSLQQIIKEHKWAEIVYENNPCLKLSWPSVVYNKLNVIAIRTWVARQNGKKGWQDHLKTLKLGKANRLIAVSKPIADSLNSDAVIIGNPYRDELFRIKAEIARNNDFVFLGRLVSDKGVDMAVQLLYLIKNRNDKYFSLTVIGEGPEKKTLEDLVKKLELNNQVKFKGVLKGEDLVDELNRHQYILVPSRWREPFGNIALEGMACGCIPIVSGDGGLVDAVGEAGVIFTRNNMESFYSETWKLIEDSQLQEELKSKARPHLDDHSSEKVAEKYFEVLKNVFKNHQAECLK</sequence>
<dbReference type="Pfam" id="PF00534">
    <property type="entry name" value="Glycos_transf_1"/>
    <property type="match status" value="1"/>
</dbReference>
<dbReference type="EMBL" id="JANCNS010000001">
    <property type="protein sequence ID" value="MCP9198700.1"/>
    <property type="molecule type" value="Genomic_DNA"/>
</dbReference>
<dbReference type="Proteomes" id="UP001155280">
    <property type="component" value="Unassembled WGS sequence"/>
</dbReference>
<dbReference type="CDD" id="cd03801">
    <property type="entry name" value="GT4_PimA-like"/>
    <property type="match status" value="1"/>
</dbReference>
<proteinExistence type="predicted"/>
<dbReference type="RefSeq" id="WP_241550704.1">
    <property type="nucleotide sequence ID" value="NZ_JANCNS010000001.1"/>
</dbReference>
<evidence type="ECO:0000313" key="3">
    <source>
        <dbReference type="Proteomes" id="UP001155280"/>
    </source>
</evidence>
<accession>A0A9X2I2L8</accession>
<dbReference type="PANTHER" id="PTHR45947:SF3">
    <property type="entry name" value="SULFOQUINOVOSYL TRANSFERASE SQD2"/>
    <property type="match status" value="1"/>
</dbReference>
<gene>
    <name evidence="2" type="ORF">MKO06_02190</name>
</gene>
<name>A0A9X2I2L8_9FLAO</name>
<dbReference type="Gene3D" id="3.40.50.2000">
    <property type="entry name" value="Glycogen Phosphorylase B"/>
    <property type="match status" value="2"/>
</dbReference>
<dbReference type="AlphaFoldDB" id="A0A9X2I2L8"/>
<evidence type="ECO:0000313" key="2">
    <source>
        <dbReference type="EMBL" id="MCP9198700.1"/>
    </source>
</evidence>
<evidence type="ECO:0000259" key="1">
    <source>
        <dbReference type="Pfam" id="PF00534"/>
    </source>
</evidence>
<dbReference type="GO" id="GO:0016757">
    <property type="term" value="F:glycosyltransferase activity"/>
    <property type="evidence" value="ECO:0007669"/>
    <property type="project" value="InterPro"/>
</dbReference>
<dbReference type="InterPro" id="IPR001296">
    <property type="entry name" value="Glyco_trans_1"/>
</dbReference>
<protein>
    <submittedName>
        <fullName evidence="2">Glycosyltransferase family 4 protein</fullName>
    </submittedName>
</protein>
<dbReference type="InterPro" id="IPR050194">
    <property type="entry name" value="Glycosyltransferase_grp1"/>
</dbReference>
<organism evidence="2 3">
    <name type="scientific">Christiangramia oceanisediminis</name>
    <dbReference type="NCBI Taxonomy" id="2920386"/>
    <lineage>
        <taxon>Bacteria</taxon>
        <taxon>Pseudomonadati</taxon>
        <taxon>Bacteroidota</taxon>
        <taxon>Flavobacteriia</taxon>
        <taxon>Flavobacteriales</taxon>
        <taxon>Flavobacteriaceae</taxon>
        <taxon>Christiangramia</taxon>
    </lineage>
</organism>
<dbReference type="SUPFAM" id="SSF53756">
    <property type="entry name" value="UDP-Glycosyltransferase/glycogen phosphorylase"/>
    <property type="match status" value="1"/>
</dbReference>
<keyword evidence="3" id="KW-1185">Reference proteome</keyword>
<feature type="domain" description="Glycosyl transferase family 1" evidence="1">
    <location>
        <begin position="148"/>
        <end position="314"/>
    </location>
</feature>
<reference evidence="2" key="1">
    <citation type="submission" date="2022-07" db="EMBL/GenBank/DDBJ databases">
        <title>Gramela sediminis sp. nov., isolated from deep-sea sediment of the Indian Ocean.</title>
        <authorList>
            <person name="Shi H."/>
        </authorList>
    </citation>
    <scope>NUCLEOTIDE SEQUENCE</scope>
    <source>
        <strain evidence="2">GC03-9</strain>
    </source>
</reference>
<comment type="caution">
    <text evidence="2">The sequence shown here is derived from an EMBL/GenBank/DDBJ whole genome shotgun (WGS) entry which is preliminary data.</text>
</comment>
<dbReference type="PANTHER" id="PTHR45947">
    <property type="entry name" value="SULFOQUINOVOSYL TRANSFERASE SQD2"/>
    <property type="match status" value="1"/>
</dbReference>